<comment type="caution">
    <text evidence="1">The sequence shown here is derived from an EMBL/GenBank/DDBJ whole genome shotgun (WGS) entry which is preliminary data.</text>
</comment>
<name>A0A0F8ZNH8_9ZZZZ</name>
<dbReference type="PROSITE" id="PS51257">
    <property type="entry name" value="PROKAR_LIPOPROTEIN"/>
    <property type="match status" value="1"/>
</dbReference>
<accession>A0A0F8ZNH8</accession>
<dbReference type="EMBL" id="LAZR01050345">
    <property type="protein sequence ID" value="KKK87560.1"/>
    <property type="molecule type" value="Genomic_DNA"/>
</dbReference>
<evidence type="ECO:0000313" key="1">
    <source>
        <dbReference type="EMBL" id="KKK87560.1"/>
    </source>
</evidence>
<proteinExistence type="predicted"/>
<dbReference type="AlphaFoldDB" id="A0A0F8ZNH8"/>
<protein>
    <submittedName>
        <fullName evidence="1">Uncharacterized protein</fullName>
    </submittedName>
</protein>
<gene>
    <name evidence="1" type="ORF">LCGC14_2752030</name>
</gene>
<reference evidence="1" key="1">
    <citation type="journal article" date="2015" name="Nature">
        <title>Complex archaea that bridge the gap between prokaryotes and eukaryotes.</title>
        <authorList>
            <person name="Spang A."/>
            <person name="Saw J.H."/>
            <person name="Jorgensen S.L."/>
            <person name="Zaremba-Niedzwiedzka K."/>
            <person name="Martijn J."/>
            <person name="Lind A.E."/>
            <person name="van Eijk R."/>
            <person name="Schleper C."/>
            <person name="Guy L."/>
            <person name="Ettema T.J."/>
        </authorList>
    </citation>
    <scope>NUCLEOTIDE SEQUENCE</scope>
</reference>
<organism evidence="1">
    <name type="scientific">marine sediment metagenome</name>
    <dbReference type="NCBI Taxonomy" id="412755"/>
    <lineage>
        <taxon>unclassified sequences</taxon>
        <taxon>metagenomes</taxon>
        <taxon>ecological metagenomes</taxon>
    </lineage>
</organism>
<sequence>MRAIFAVLIGLTVSSCQDAAYLHQASRNFVIERHTFRQWIRAECRASLVRDLEKLQKEGNESGVRALLAANYPGLVTFDIIDAARQDLTGTLSKPSGCMLVPLTEGVPQS</sequence>